<dbReference type="Proteomes" id="UP001469089">
    <property type="component" value="Unassembled WGS sequence"/>
</dbReference>
<gene>
    <name evidence="3" type="ORF">N0A02_26535</name>
</gene>
<dbReference type="PANTHER" id="PTHR48081">
    <property type="entry name" value="AB HYDROLASE SUPERFAMILY PROTEIN C4A8.06C"/>
    <property type="match status" value="1"/>
</dbReference>
<feature type="domain" description="Alpha/beta hydrolase fold-3" evidence="2">
    <location>
        <begin position="127"/>
        <end position="333"/>
    </location>
</feature>
<sequence length="372" mass="39393">MNSIWEPSMDTEHKSLLDHVARLVLRVVGILPTWLQRWLGGKPVRIDGQVLHPEVQLALRLLNLVPGSSFETLPLAEARAVLVKEAQLFGNPVPIETVRDISIPGEGGPIPARLYRPANLTGPSALLVYFHGGGWVLGDLRVADSACRVLAIEAKLSVLSIDYRLAPEHPFPAGLNDALTAFKYAVDNAAALGIDPAAIGIGGESAGGNLTAVVSQITTAGNGPKPAFQLMFFPVTDLSTKHASYALFADGFFLTATQMDWYRNHYLTNEAEALDPRVSPLLAKDLAGLPPAYVAVAGFDPLRDEGLAYARRLSEAGVPVTLRLHDGLIHGIINALGVGHTGRDALIEAAGVLRAGLTSLADVLATGPGGSR</sequence>
<comment type="caution">
    <text evidence="3">The sequence shown here is derived from an EMBL/GenBank/DDBJ whole genome shotgun (WGS) entry which is preliminary data.</text>
</comment>
<organism evidence="3 4">
    <name type="scientific">Paraburkholderia acidicola</name>
    <dbReference type="NCBI Taxonomy" id="1912599"/>
    <lineage>
        <taxon>Bacteria</taxon>
        <taxon>Pseudomonadati</taxon>
        <taxon>Pseudomonadota</taxon>
        <taxon>Betaproteobacteria</taxon>
        <taxon>Burkholderiales</taxon>
        <taxon>Burkholderiaceae</taxon>
        <taxon>Paraburkholderia</taxon>
    </lineage>
</organism>
<keyword evidence="4" id="KW-1185">Reference proteome</keyword>
<protein>
    <submittedName>
        <fullName evidence="3">Alpha/beta hydrolase</fullName>
    </submittedName>
</protein>
<evidence type="ECO:0000256" key="1">
    <source>
        <dbReference type="ARBA" id="ARBA00022801"/>
    </source>
</evidence>
<dbReference type="RefSeq" id="WP_349544758.1">
    <property type="nucleotide sequence ID" value="NZ_JAOALG010000002.1"/>
</dbReference>
<dbReference type="GO" id="GO:0016787">
    <property type="term" value="F:hydrolase activity"/>
    <property type="evidence" value="ECO:0007669"/>
    <property type="project" value="UniProtKB-KW"/>
</dbReference>
<dbReference type="Gene3D" id="3.40.50.1820">
    <property type="entry name" value="alpha/beta hydrolase"/>
    <property type="match status" value="1"/>
</dbReference>
<dbReference type="InterPro" id="IPR029058">
    <property type="entry name" value="AB_hydrolase_fold"/>
</dbReference>
<evidence type="ECO:0000313" key="4">
    <source>
        <dbReference type="Proteomes" id="UP001469089"/>
    </source>
</evidence>
<evidence type="ECO:0000259" key="2">
    <source>
        <dbReference type="Pfam" id="PF07859"/>
    </source>
</evidence>
<proteinExistence type="predicted"/>
<accession>A0ABV1LUL1</accession>
<dbReference type="SUPFAM" id="SSF53474">
    <property type="entry name" value="alpha/beta-Hydrolases"/>
    <property type="match status" value="1"/>
</dbReference>
<dbReference type="InterPro" id="IPR050300">
    <property type="entry name" value="GDXG_lipolytic_enzyme"/>
</dbReference>
<reference evidence="3 4" key="1">
    <citation type="journal article" date="2024" name="Chem. Sci.">
        <title>Discovery of a lagriamide polyketide by integrated genome mining, isotopic labeling, and untargeted metabolomics.</title>
        <authorList>
            <person name="Fergusson C.H."/>
            <person name="Saulog J."/>
            <person name="Paulo B.S."/>
            <person name="Wilson D.M."/>
            <person name="Liu D.Y."/>
            <person name="Morehouse N.J."/>
            <person name="Waterworth S."/>
            <person name="Barkei J."/>
            <person name="Gray C.A."/>
            <person name="Kwan J.C."/>
            <person name="Eustaquio A.S."/>
            <person name="Linington R.G."/>
        </authorList>
    </citation>
    <scope>NUCLEOTIDE SEQUENCE [LARGE SCALE GENOMIC DNA]</scope>
    <source>
        <strain evidence="3 4">RL17-338-BIF-B</strain>
    </source>
</reference>
<name>A0ABV1LUL1_9BURK</name>
<dbReference type="EMBL" id="JAOALG010000002">
    <property type="protein sequence ID" value="MEQ5843017.1"/>
    <property type="molecule type" value="Genomic_DNA"/>
</dbReference>
<dbReference type="InterPro" id="IPR013094">
    <property type="entry name" value="AB_hydrolase_3"/>
</dbReference>
<dbReference type="Pfam" id="PF07859">
    <property type="entry name" value="Abhydrolase_3"/>
    <property type="match status" value="1"/>
</dbReference>
<dbReference type="PANTHER" id="PTHR48081:SF8">
    <property type="entry name" value="ALPHA_BETA HYDROLASE FOLD-3 DOMAIN-CONTAINING PROTEIN-RELATED"/>
    <property type="match status" value="1"/>
</dbReference>
<evidence type="ECO:0000313" key="3">
    <source>
        <dbReference type="EMBL" id="MEQ5843017.1"/>
    </source>
</evidence>
<keyword evidence="1 3" id="KW-0378">Hydrolase</keyword>